<dbReference type="AlphaFoldDB" id="A0AA37QEL7"/>
<reference evidence="1" key="2">
    <citation type="submission" date="2022-11" db="EMBL/GenBank/DDBJ databases">
        <title>Draft genome sequence of Coprococcus comes strain 31264.</title>
        <authorList>
            <person name="Hisatomi A."/>
            <person name="Ohkuma M."/>
            <person name="Sakamoto M."/>
        </authorList>
    </citation>
    <scope>NUCLEOTIDE SEQUENCE</scope>
    <source>
        <strain evidence="1">JCM 31264</strain>
    </source>
</reference>
<reference evidence="1" key="1">
    <citation type="submission" date="2022-09" db="EMBL/GenBank/DDBJ databases">
        <title>Draft genome sequence of Coprococcus comes strain 31264.</title>
        <authorList>
            <person name="Atsushi H."/>
            <person name="Moriya O."/>
            <person name="Mitsuo S."/>
        </authorList>
    </citation>
    <scope>NUCLEOTIDE SEQUENCE</scope>
    <source>
        <strain evidence="1">JCM 31264</strain>
    </source>
</reference>
<proteinExistence type="predicted"/>
<comment type="caution">
    <text evidence="1">The sequence shown here is derived from an EMBL/GenBank/DDBJ whole genome shotgun (WGS) entry which is preliminary data.</text>
</comment>
<name>A0AA37QEL7_9FIRM</name>
<evidence type="ECO:0000313" key="2">
    <source>
        <dbReference type="Proteomes" id="UP001145109"/>
    </source>
</evidence>
<evidence type="ECO:0000313" key="1">
    <source>
        <dbReference type="EMBL" id="GLG88400.1"/>
    </source>
</evidence>
<dbReference type="RefSeq" id="WP_022220448.1">
    <property type="nucleotide sequence ID" value="NZ_JAAIMV010000037.1"/>
</dbReference>
<gene>
    <name evidence="1" type="ORF">comes_29470</name>
</gene>
<dbReference type="EMBL" id="BSCI01000026">
    <property type="protein sequence ID" value="GLG88400.1"/>
    <property type="molecule type" value="Genomic_DNA"/>
</dbReference>
<accession>A0AA37QEL7</accession>
<protein>
    <submittedName>
        <fullName evidence="1">Uncharacterized protein</fullName>
    </submittedName>
</protein>
<sequence length="61" mass="7538">MFPDFLVYKYNIPYIKMRYVKNVLPTSKNNRKYIENQLSGAIEQMEEYIRKYPMFLVMDYV</sequence>
<organism evidence="1 2">
    <name type="scientific">Coprococcus comes</name>
    <dbReference type="NCBI Taxonomy" id="410072"/>
    <lineage>
        <taxon>Bacteria</taxon>
        <taxon>Bacillati</taxon>
        <taxon>Bacillota</taxon>
        <taxon>Clostridia</taxon>
        <taxon>Lachnospirales</taxon>
        <taxon>Lachnospiraceae</taxon>
        <taxon>Coprococcus</taxon>
    </lineage>
</organism>
<dbReference type="Proteomes" id="UP001145109">
    <property type="component" value="Unassembled WGS sequence"/>
</dbReference>